<protein>
    <submittedName>
        <fullName evidence="8">ABC transporter permease</fullName>
    </submittedName>
    <submittedName>
        <fullName evidence="9">Monosaccharide ABC transporter membrane protein, CUT2 family</fullName>
    </submittedName>
</protein>
<dbReference type="Pfam" id="PF20067">
    <property type="entry name" value="SSL_N"/>
    <property type="match status" value="1"/>
</dbReference>
<keyword evidence="5 6" id="KW-0472">Membrane</keyword>
<dbReference type="GO" id="GO:0005886">
    <property type="term" value="C:plasma membrane"/>
    <property type="evidence" value="ECO:0007669"/>
    <property type="project" value="UniProtKB-SubCell"/>
</dbReference>
<evidence type="ECO:0000256" key="3">
    <source>
        <dbReference type="ARBA" id="ARBA00022692"/>
    </source>
</evidence>
<dbReference type="CDD" id="cd06579">
    <property type="entry name" value="TM_PBP1_transp_AraH_like"/>
    <property type="match status" value="1"/>
</dbReference>
<feature type="transmembrane region" description="Helical" evidence="6">
    <location>
        <begin position="259"/>
        <end position="277"/>
    </location>
</feature>
<evidence type="ECO:0000313" key="9">
    <source>
        <dbReference type="EMBL" id="SDG31002.1"/>
    </source>
</evidence>
<reference evidence="8 11" key="2">
    <citation type="submission" date="2018-03" db="EMBL/GenBank/DDBJ databases">
        <title>The Complete Genome of Celeribacter baekdonensis strain LH4, a Thiosulfate-Oxidizing Alphaproteobacterium Isolated from Gulf of Mexico Continental Slope Sediments.</title>
        <authorList>
            <person name="Flood B.E."/>
            <person name="Bailey J.V."/>
            <person name="Leprich D."/>
        </authorList>
    </citation>
    <scope>NUCLEOTIDE SEQUENCE [LARGE SCALE GENOMIC DNA]</scope>
    <source>
        <strain evidence="8 11">LH4</strain>
        <plasmid evidence="8">pCBLh4b</plasmid>
        <plasmid evidence="11">Plasmid pcblh4b</plasmid>
    </source>
</reference>
<evidence type="ECO:0000313" key="11">
    <source>
        <dbReference type="Proteomes" id="UP000241447"/>
    </source>
</evidence>
<dbReference type="InterPro" id="IPR018119">
    <property type="entry name" value="Strictosidine_synth_cons-reg"/>
</dbReference>
<dbReference type="SUPFAM" id="SSF63829">
    <property type="entry name" value="Calcium-dependent phosphotriesterase"/>
    <property type="match status" value="1"/>
</dbReference>
<dbReference type="GO" id="GO:0022857">
    <property type="term" value="F:transmembrane transporter activity"/>
    <property type="evidence" value="ECO:0007669"/>
    <property type="project" value="InterPro"/>
</dbReference>
<evidence type="ECO:0000256" key="2">
    <source>
        <dbReference type="ARBA" id="ARBA00022475"/>
    </source>
</evidence>
<dbReference type="OrthoDB" id="9775406at2"/>
<reference evidence="9 10" key="1">
    <citation type="submission" date="2016-10" db="EMBL/GenBank/DDBJ databases">
        <authorList>
            <person name="de Groot N.N."/>
        </authorList>
    </citation>
    <scope>NUCLEOTIDE SEQUENCE [LARGE SCALE GENOMIC DNA]</scope>
    <source>
        <strain evidence="9 10">DSM 27375</strain>
    </source>
</reference>
<dbReference type="Proteomes" id="UP000182284">
    <property type="component" value="Unassembled WGS sequence"/>
</dbReference>
<proteinExistence type="predicted"/>
<feature type="transmembrane region" description="Helical" evidence="6">
    <location>
        <begin position="289"/>
        <end position="306"/>
    </location>
</feature>
<feature type="transmembrane region" description="Helical" evidence="6">
    <location>
        <begin position="32"/>
        <end position="56"/>
    </location>
</feature>
<evidence type="ECO:0000256" key="6">
    <source>
        <dbReference type="SAM" id="Phobius"/>
    </source>
</evidence>
<dbReference type="AlphaFoldDB" id="A0A1G7T7F4"/>
<sequence>MSVNETYQRWRYRYVPDHLLGEILAKNWVDNAIPVLFLVLAIAVFSTIIPGFFTIGSLSTIARVLGEYMFICIGMTLVLKAGGIDLSVGSNFALCNFAGLYLVNALGMPLIVVIPAVLLLGGLVGMLNGLLIGYMRLRAFLTTLVTLILLRAIVELLSLNYGVQASYSDTAVPAWDYLGLASVMGVPVSLVFATIVAVMIHILMTRMRFGWHLSAVGGSRRSAYNVGLPVKRIVAQTYVMSGVLTAAGALFYASRLGSIGGSVGVGLEIVILTAAVLGGNSLGGGRGSVAKAIIGTVIVVLVTNALVRLGLRTGTSELVLGLILLAAVAIDVKWVKNRLKILNRAYVSPTYFALPPCPETVEGSSSVYEVNDRLSSAEAIGLGELDGPEDIILDEDDNLYCGSRHGDVIRFFAPDYKRHEVYVHIGGQPLGMAFNRDQELVVCVGGMGLYKVTKDRKPVKLSDETNRSLFSVIDDSRMRLADDLDIAPDGRIFFSEATIRYEIHDWILDALESRGNGRIICYDPHDGSSRTVLSNLQFPNGITMVGDDESFLFAETWGCRISRYWYAGPRKGQTEVVIPDLPGYPDNINRASDGSFWCAVIGMRSPTFDLAQRMPQFRRRMVYRVAADEWMYPNMNAGCLFKFSLEGEILDVLWDRDGVKHPSITSMREHKGRLYLGGLFNDRIGVYDLPGADPEWTGIKHYWGDKQDKGDKTDE</sequence>
<dbReference type="FunFam" id="2.120.10.30:FF:000066">
    <property type="entry name" value="ABC transporter permease protein"/>
    <property type="match status" value="1"/>
</dbReference>
<evidence type="ECO:0000256" key="4">
    <source>
        <dbReference type="ARBA" id="ARBA00022989"/>
    </source>
</evidence>
<evidence type="ECO:0000313" key="8">
    <source>
        <dbReference type="EMBL" id="AVW90072.1"/>
    </source>
</evidence>
<dbReference type="EMBL" id="FNBL01000016">
    <property type="protein sequence ID" value="SDG31002.1"/>
    <property type="molecule type" value="Genomic_DNA"/>
</dbReference>
<gene>
    <name evidence="8" type="ORF">DA792_02480</name>
    <name evidence="9" type="ORF">SAMN04488117_11653</name>
</gene>
<accession>A0A1G7T7F4</accession>
<dbReference type="InterPro" id="IPR001851">
    <property type="entry name" value="ABC_transp_permease"/>
</dbReference>
<organism evidence="9 10">
    <name type="scientific">Celeribacter baekdonensis</name>
    <dbReference type="NCBI Taxonomy" id="875171"/>
    <lineage>
        <taxon>Bacteria</taxon>
        <taxon>Pseudomonadati</taxon>
        <taxon>Pseudomonadota</taxon>
        <taxon>Alphaproteobacteria</taxon>
        <taxon>Rhodobacterales</taxon>
        <taxon>Roseobacteraceae</taxon>
        <taxon>Celeribacter</taxon>
    </lineage>
</organism>
<feature type="transmembrane region" description="Helical" evidence="6">
    <location>
        <begin position="68"/>
        <end position="88"/>
    </location>
</feature>
<feature type="transmembrane region" description="Helical" evidence="6">
    <location>
        <begin position="177"/>
        <end position="203"/>
    </location>
</feature>
<dbReference type="KEGG" id="cbak:DA792_02480"/>
<geneLocation type="plasmid" evidence="8">
    <name>pCBLh4b</name>
</geneLocation>
<dbReference type="Gene3D" id="2.120.10.30">
    <property type="entry name" value="TolB, C-terminal domain"/>
    <property type="match status" value="1"/>
</dbReference>
<dbReference type="RefSeq" id="WP_074646892.1">
    <property type="nucleotide sequence ID" value="NZ_CP028473.1"/>
</dbReference>
<evidence type="ECO:0000259" key="7">
    <source>
        <dbReference type="Pfam" id="PF03088"/>
    </source>
</evidence>
<name>A0A1G7T7F4_9RHOB</name>
<evidence type="ECO:0000256" key="5">
    <source>
        <dbReference type="ARBA" id="ARBA00023136"/>
    </source>
</evidence>
<dbReference type="EMBL" id="CP028473">
    <property type="protein sequence ID" value="AVW90072.1"/>
    <property type="molecule type" value="Genomic_DNA"/>
</dbReference>
<keyword evidence="3 6" id="KW-0812">Transmembrane</keyword>
<keyword evidence="2" id="KW-1003">Cell membrane</keyword>
<dbReference type="Proteomes" id="UP000241447">
    <property type="component" value="Plasmid pCBLh4b"/>
</dbReference>
<feature type="transmembrane region" description="Helical" evidence="6">
    <location>
        <begin position="318"/>
        <end position="335"/>
    </location>
</feature>
<dbReference type="Pfam" id="PF02653">
    <property type="entry name" value="BPD_transp_2"/>
    <property type="match status" value="1"/>
</dbReference>
<evidence type="ECO:0000256" key="1">
    <source>
        <dbReference type="ARBA" id="ARBA00004651"/>
    </source>
</evidence>
<evidence type="ECO:0000313" key="10">
    <source>
        <dbReference type="Proteomes" id="UP000182284"/>
    </source>
</evidence>
<keyword evidence="4 6" id="KW-1133">Transmembrane helix</keyword>
<feature type="domain" description="Strictosidine synthase conserved region" evidence="7">
    <location>
        <begin position="482"/>
        <end position="568"/>
    </location>
</feature>
<dbReference type="Pfam" id="PF03088">
    <property type="entry name" value="Str_synth"/>
    <property type="match status" value="1"/>
</dbReference>
<comment type="subcellular location">
    <subcellularLocation>
        <location evidence="1">Cell membrane</location>
        <topology evidence="1">Multi-pass membrane protein</topology>
    </subcellularLocation>
</comment>
<keyword evidence="8" id="KW-0614">Plasmid</keyword>
<dbReference type="InterPro" id="IPR011042">
    <property type="entry name" value="6-blade_b-propeller_TolB-like"/>
</dbReference>
<geneLocation type="plasmid" evidence="11">
    <name>pcblh4b</name>
</geneLocation>
<feature type="transmembrane region" description="Helical" evidence="6">
    <location>
        <begin position="100"/>
        <end position="127"/>
    </location>
</feature>
<dbReference type="PANTHER" id="PTHR32196:SF72">
    <property type="entry name" value="RIBOSE IMPORT PERMEASE PROTEIN RBSC"/>
    <property type="match status" value="1"/>
</dbReference>
<dbReference type="PANTHER" id="PTHR32196">
    <property type="entry name" value="ABC TRANSPORTER PERMEASE PROTEIN YPHD-RELATED-RELATED"/>
    <property type="match status" value="1"/>
</dbReference>
<feature type="transmembrane region" description="Helical" evidence="6">
    <location>
        <begin position="139"/>
        <end position="157"/>
    </location>
</feature>